<dbReference type="EMBL" id="CP136920">
    <property type="protein sequence ID" value="WOO42376.1"/>
    <property type="molecule type" value="Genomic_DNA"/>
</dbReference>
<gene>
    <name evidence="2" type="ORF">RZN69_04690</name>
</gene>
<evidence type="ECO:0000313" key="2">
    <source>
        <dbReference type="EMBL" id="WOO42376.1"/>
    </source>
</evidence>
<dbReference type="KEGG" id="puo:RZN69_04690"/>
<reference evidence="2 3" key="1">
    <citation type="submission" date="2023-10" db="EMBL/GenBank/DDBJ databases">
        <title>Rubellicoccus peritrichatus gen. nov., sp. nov., isolated from an algae of coral reef tank.</title>
        <authorList>
            <person name="Luo J."/>
        </authorList>
    </citation>
    <scope>NUCLEOTIDE SEQUENCE [LARGE SCALE GENOMIC DNA]</scope>
    <source>
        <strain evidence="2 3">CR14</strain>
    </source>
</reference>
<feature type="signal peptide" evidence="1">
    <location>
        <begin position="1"/>
        <end position="19"/>
    </location>
</feature>
<proteinExistence type="predicted"/>
<protein>
    <submittedName>
        <fullName evidence="2">Uncharacterized protein</fullName>
    </submittedName>
</protein>
<keyword evidence="1" id="KW-0732">Signal</keyword>
<organism evidence="2 3">
    <name type="scientific">Rubellicoccus peritrichatus</name>
    <dbReference type="NCBI Taxonomy" id="3080537"/>
    <lineage>
        <taxon>Bacteria</taxon>
        <taxon>Pseudomonadati</taxon>
        <taxon>Verrucomicrobiota</taxon>
        <taxon>Opitutia</taxon>
        <taxon>Puniceicoccales</taxon>
        <taxon>Cerasicoccaceae</taxon>
        <taxon>Rubellicoccus</taxon>
    </lineage>
</organism>
<evidence type="ECO:0000256" key="1">
    <source>
        <dbReference type="SAM" id="SignalP"/>
    </source>
</evidence>
<sequence>MNKTLCFLLVCFAASFTFAEKPNIYGQRIGELMESRWQQPLRAIWEIEYKPIPGLLDTSAWHIKGTNMWVRFHPEIYKLEELDKTKDYEIDAAALDQNYGTIDFYVYGLKAIKEPE</sequence>
<accession>A0AAQ3QUG9</accession>
<dbReference type="Proteomes" id="UP001304300">
    <property type="component" value="Chromosome"/>
</dbReference>
<evidence type="ECO:0000313" key="3">
    <source>
        <dbReference type="Proteomes" id="UP001304300"/>
    </source>
</evidence>
<dbReference type="RefSeq" id="WP_317834895.1">
    <property type="nucleotide sequence ID" value="NZ_CP136920.1"/>
</dbReference>
<feature type="chain" id="PRO_5043008298" evidence="1">
    <location>
        <begin position="20"/>
        <end position="116"/>
    </location>
</feature>
<name>A0AAQ3QUG9_9BACT</name>
<dbReference type="AlphaFoldDB" id="A0AAQ3QUG9"/>
<keyword evidence="3" id="KW-1185">Reference proteome</keyword>